<dbReference type="Proteomes" id="UP001215143">
    <property type="component" value="Chromosome"/>
</dbReference>
<reference evidence="12 13" key="1">
    <citation type="submission" date="2023-02" db="EMBL/GenBank/DDBJ databases">
        <authorList>
            <person name="Liu G."/>
        </authorList>
    </citation>
    <scope>NUCLEOTIDE SEQUENCE [LARGE SCALE GENOMIC DNA]</scope>
    <source>
        <strain evidence="12 13">DSM 23008</strain>
    </source>
</reference>
<evidence type="ECO:0000256" key="4">
    <source>
        <dbReference type="ARBA" id="ARBA00022553"/>
    </source>
</evidence>
<dbReference type="RefSeq" id="WP_274273093.1">
    <property type="nucleotide sequence ID" value="NZ_CP117834.1"/>
</dbReference>
<dbReference type="InterPro" id="IPR036890">
    <property type="entry name" value="HATPase_C_sf"/>
</dbReference>
<keyword evidence="9" id="KW-0902">Two-component regulatory system</keyword>
<evidence type="ECO:0000256" key="10">
    <source>
        <dbReference type="SAM" id="Phobius"/>
    </source>
</evidence>
<sequence length="428" mass="48531">MFSKLRNSMLWFNLFVTGILIITAFMTIYWSTASKVFSDIDSKLNMLPSVDFSLDEEGIVDIELDVSDTQPSNDSIMVQTSEMFSLDMDVNGRIVAVDSTFDLSDHEYEQVAEQALYQKNSRHPVSWQGRQWRFKNIPVVPDKNVENQTEVRSKLTFLDVTDSYSSLTRLRNTLLAVGGGVLIVLFLISYVFANRAIRPLQEAWEKQKQFVSDASHELKTPLSIMNANLGVLFENQQETIESQLKWMGYMQKGIDRMTYLIHDLLRLARLEDKNHQRNLIPFDFSQMIRDVLAPFEAAAVAKKITFTHDISANILLKGDEEGVQHVLMILLDNAVKYANEGGNIHVSLTKIKSQIQLKISNTGSGIPDEDLQYIFNRFYRADASRKHEDGSFGLGLSIAKSTVELMGGRIAVRSEGGKWTTFTCVFRG</sequence>
<dbReference type="Pfam" id="PF02518">
    <property type="entry name" value="HATPase_c"/>
    <property type="match status" value="1"/>
</dbReference>
<dbReference type="CDD" id="cd00075">
    <property type="entry name" value="HATPase"/>
    <property type="match status" value="1"/>
</dbReference>
<keyword evidence="8" id="KW-0067">ATP-binding</keyword>
<dbReference type="EMBL" id="CP117834">
    <property type="protein sequence ID" value="WDF04880.1"/>
    <property type="molecule type" value="Genomic_DNA"/>
</dbReference>
<dbReference type="Gene3D" id="1.10.287.130">
    <property type="match status" value="1"/>
</dbReference>
<evidence type="ECO:0000256" key="8">
    <source>
        <dbReference type="ARBA" id="ARBA00022840"/>
    </source>
</evidence>
<dbReference type="PANTHER" id="PTHR45453">
    <property type="entry name" value="PHOSPHATE REGULON SENSOR PROTEIN PHOR"/>
    <property type="match status" value="1"/>
</dbReference>
<dbReference type="SUPFAM" id="SSF47384">
    <property type="entry name" value="Homodimeric domain of signal transducing histidine kinase"/>
    <property type="match status" value="1"/>
</dbReference>
<gene>
    <name evidence="12" type="ORF">PQ477_05305</name>
</gene>
<keyword evidence="10" id="KW-1133">Transmembrane helix</keyword>
<keyword evidence="10" id="KW-0472">Membrane</keyword>
<dbReference type="PANTHER" id="PTHR45453:SF1">
    <property type="entry name" value="PHOSPHATE REGULON SENSOR PROTEIN PHOR"/>
    <property type="match status" value="1"/>
</dbReference>
<dbReference type="PRINTS" id="PR00344">
    <property type="entry name" value="BCTRLSENSOR"/>
</dbReference>
<keyword evidence="6" id="KW-0547">Nucleotide-binding</keyword>
<evidence type="ECO:0000313" key="12">
    <source>
        <dbReference type="EMBL" id="WDF04880.1"/>
    </source>
</evidence>
<dbReference type="SUPFAM" id="SSF55874">
    <property type="entry name" value="ATPase domain of HSP90 chaperone/DNA topoisomerase II/histidine kinase"/>
    <property type="match status" value="1"/>
</dbReference>
<dbReference type="InterPro" id="IPR050351">
    <property type="entry name" value="BphY/WalK/GraS-like"/>
</dbReference>
<feature type="transmembrane region" description="Helical" evidence="10">
    <location>
        <begin position="173"/>
        <end position="193"/>
    </location>
</feature>
<comment type="catalytic activity">
    <reaction evidence="1">
        <text>ATP + protein L-histidine = ADP + protein N-phospho-L-histidine.</text>
        <dbReference type="EC" id="2.7.13.3"/>
    </reaction>
</comment>
<comment type="subcellular location">
    <subcellularLocation>
        <location evidence="2">Membrane</location>
    </subcellularLocation>
</comment>
<keyword evidence="4" id="KW-0597">Phosphoprotein</keyword>
<dbReference type="Gene3D" id="3.30.565.10">
    <property type="entry name" value="Histidine kinase-like ATPase, C-terminal domain"/>
    <property type="match status" value="1"/>
</dbReference>
<evidence type="ECO:0000259" key="11">
    <source>
        <dbReference type="PROSITE" id="PS50109"/>
    </source>
</evidence>
<evidence type="ECO:0000256" key="6">
    <source>
        <dbReference type="ARBA" id="ARBA00022741"/>
    </source>
</evidence>
<keyword evidence="13" id="KW-1185">Reference proteome</keyword>
<dbReference type="InterPro" id="IPR005467">
    <property type="entry name" value="His_kinase_dom"/>
</dbReference>
<dbReference type="InterPro" id="IPR036097">
    <property type="entry name" value="HisK_dim/P_sf"/>
</dbReference>
<accession>A0ABY7W7G0</accession>
<dbReference type="InterPro" id="IPR004358">
    <property type="entry name" value="Sig_transdc_His_kin-like_C"/>
</dbReference>
<dbReference type="SMART" id="SM00387">
    <property type="entry name" value="HATPase_c"/>
    <property type="match status" value="1"/>
</dbReference>
<organism evidence="12 13">
    <name type="scientific">Shouchella hunanensis</name>
    <dbReference type="NCBI Taxonomy" id="766894"/>
    <lineage>
        <taxon>Bacteria</taxon>
        <taxon>Bacillati</taxon>
        <taxon>Bacillota</taxon>
        <taxon>Bacilli</taxon>
        <taxon>Bacillales</taxon>
        <taxon>Bacillaceae</taxon>
        <taxon>Shouchella</taxon>
    </lineage>
</organism>
<evidence type="ECO:0000256" key="7">
    <source>
        <dbReference type="ARBA" id="ARBA00022777"/>
    </source>
</evidence>
<dbReference type="SMART" id="SM00388">
    <property type="entry name" value="HisKA"/>
    <property type="match status" value="1"/>
</dbReference>
<proteinExistence type="predicted"/>
<protein>
    <recommendedName>
        <fullName evidence="3">histidine kinase</fullName>
        <ecNumber evidence="3">2.7.13.3</ecNumber>
    </recommendedName>
</protein>
<dbReference type="Pfam" id="PF00512">
    <property type="entry name" value="HisKA"/>
    <property type="match status" value="1"/>
</dbReference>
<evidence type="ECO:0000256" key="5">
    <source>
        <dbReference type="ARBA" id="ARBA00022679"/>
    </source>
</evidence>
<feature type="domain" description="Histidine kinase" evidence="11">
    <location>
        <begin position="213"/>
        <end position="428"/>
    </location>
</feature>
<dbReference type="CDD" id="cd00082">
    <property type="entry name" value="HisKA"/>
    <property type="match status" value="1"/>
</dbReference>
<keyword evidence="5" id="KW-0808">Transferase</keyword>
<dbReference type="PROSITE" id="PS50109">
    <property type="entry name" value="HIS_KIN"/>
    <property type="match status" value="1"/>
</dbReference>
<evidence type="ECO:0000313" key="13">
    <source>
        <dbReference type="Proteomes" id="UP001215143"/>
    </source>
</evidence>
<feature type="transmembrane region" description="Helical" evidence="10">
    <location>
        <begin position="12"/>
        <end position="30"/>
    </location>
</feature>
<keyword evidence="10" id="KW-0812">Transmembrane</keyword>
<evidence type="ECO:0000256" key="1">
    <source>
        <dbReference type="ARBA" id="ARBA00000085"/>
    </source>
</evidence>
<dbReference type="InterPro" id="IPR003661">
    <property type="entry name" value="HisK_dim/P_dom"/>
</dbReference>
<dbReference type="InterPro" id="IPR003594">
    <property type="entry name" value="HATPase_dom"/>
</dbReference>
<evidence type="ECO:0000256" key="2">
    <source>
        <dbReference type="ARBA" id="ARBA00004370"/>
    </source>
</evidence>
<dbReference type="EC" id="2.7.13.3" evidence="3"/>
<keyword evidence="7 12" id="KW-0418">Kinase</keyword>
<dbReference type="GO" id="GO:0016301">
    <property type="term" value="F:kinase activity"/>
    <property type="evidence" value="ECO:0007669"/>
    <property type="project" value="UniProtKB-KW"/>
</dbReference>
<evidence type="ECO:0000256" key="9">
    <source>
        <dbReference type="ARBA" id="ARBA00023012"/>
    </source>
</evidence>
<name>A0ABY7W7G0_9BACI</name>
<evidence type="ECO:0000256" key="3">
    <source>
        <dbReference type="ARBA" id="ARBA00012438"/>
    </source>
</evidence>